<sequence>MRGYELFHAVPAELGRILLLHRYWNRPAISMLSEQSSGLTTRPPPVAVVLYKPDAALLDRLLVPLTGDGHRLMIFVNGPIDEASERLIATFENALIIRSAENQGLGFGLNRLVEAARDEGASQILLMDQDSTPQPGLAARLAGVLASRQAQGRRLAVVGPRLVPPHGENYRRLRYAWRDKAEGTVYFTPTSGSLVPIAAWNEIGPFRAEYFIDGIDVEWGLRAFGKGYDSLVASEITLDHRWGEPTAACEARTPQILRYPRLRCFFYIRNSAAMLRLPYVAPVWKLKVSGRLAMQIGLLLFSRRFGWETRQLVWRALRDGWHNRLGAAPAEIAASS</sequence>
<evidence type="ECO:0000256" key="3">
    <source>
        <dbReference type="ARBA" id="ARBA00022679"/>
    </source>
</evidence>
<gene>
    <name evidence="4" type="ORF">DWE98_11865</name>
</gene>
<accession>A0A370L7W2</accession>
<dbReference type="PANTHER" id="PTHR43179:SF12">
    <property type="entry name" value="GALACTOFURANOSYLTRANSFERASE GLFT2"/>
    <property type="match status" value="1"/>
</dbReference>
<dbReference type="PANTHER" id="PTHR43179">
    <property type="entry name" value="RHAMNOSYLTRANSFERASE WBBL"/>
    <property type="match status" value="1"/>
</dbReference>
<dbReference type="SUPFAM" id="SSF53448">
    <property type="entry name" value="Nucleotide-diphospho-sugar transferases"/>
    <property type="match status" value="1"/>
</dbReference>
<organism evidence="4 5">
    <name type="scientific">Bosea caraganae</name>
    <dbReference type="NCBI Taxonomy" id="2763117"/>
    <lineage>
        <taxon>Bacteria</taxon>
        <taxon>Pseudomonadati</taxon>
        <taxon>Pseudomonadota</taxon>
        <taxon>Alphaproteobacteria</taxon>
        <taxon>Hyphomicrobiales</taxon>
        <taxon>Boseaceae</taxon>
        <taxon>Bosea</taxon>
    </lineage>
</organism>
<evidence type="ECO:0000313" key="5">
    <source>
        <dbReference type="Proteomes" id="UP000255207"/>
    </source>
</evidence>
<reference evidence="5" key="1">
    <citation type="submission" date="2018-07" db="EMBL/GenBank/DDBJ databases">
        <authorList>
            <person name="Safronova V.I."/>
            <person name="Chirak E.R."/>
            <person name="Sazanova A.L."/>
        </authorList>
    </citation>
    <scope>NUCLEOTIDE SEQUENCE [LARGE SCALE GENOMIC DNA]</scope>
    <source>
        <strain evidence="5">RCAM04685</strain>
    </source>
</reference>
<dbReference type="GO" id="GO:0016757">
    <property type="term" value="F:glycosyltransferase activity"/>
    <property type="evidence" value="ECO:0007669"/>
    <property type="project" value="UniProtKB-KW"/>
</dbReference>
<dbReference type="Gene3D" id="3.90.550.10">
    <property type="entry name" value="Spore Coat Polysaccharide Biosynthesis Protein SpsA, Chain A"/>
    <property type="match status" value="1"/>
</dbReference>
<keyword evidence="2" id="KW-0328">Glycosyltransferase</keyword>
<proteinExistence type="inferred from homology"/>
<keyword evidence="3 4" id="KW-0808">Transferase</keyword>
<keyword evidence="5" id="KW-1185">Reference proteome</keyword>
<name>A0A370L7W2_9HYPH</name>
<comment type="caution">
    <text evidence="4">The sequence shown here is derived from an EMBL/GenBank/DDBJ whole genome shotgun (WGS) entry which is preliminary data.</text>
</comment>
<comment type="similarity">
    <text evidence="1">Belongs to the glycosyltransferase 2 family.</text>
</comment>
<evidence type="ECO:0000256" key="2">
    <source>
        <dbReference type="ARBA" id="ARBA00022676"/>
    </source>
</evidence>
<evidence type="ECO:0000313" key="4">
    <source>
        <dbReference type="EMBL" id="RDJ25418.1"/>
    </source>
</evidence>
<evidence type="ECO:0000256" key="1">
    <source>
        <dbReference type="ARBA" id="ARBA00006739"/>
    </source>
</evidence>
<protein>
    <submittedName>
        <fullName evidence="4">Glycosyltransferase</fullName>
    </submittedName>
</protein>
<dbReference type="AlphaFoldDB" id="A0A370L7W2"/>
<dbReference type="InterPro" id="IPR029044">
    <property type="entry name" value="Nucleotide-diphossugar_trans"/>
</dbReference>
<dbReference type="EMBL" id="QQTP01000005">
    <property type="protein sequence ID" value="RDJ25418.1"/>
    <property type="molecule type" value="Genomic_DNA"/>
</dbReference>
<dbReference type="Proteomes" id="UP000255207">
    <property type="component" value="Unassembled WGS sequence"/>
</dbReference>